<dbReference type="RefSeq" id="WP_152727274.1">
    <property type="nucleotide sequence ID" value="NZ_JAABOZ010000001.1"/>
</dbReference>
<sequence length="643" mass="69429">MPLAGLDEARIVRTPATGRIEDMAALVVPRHEIALIHGPHGTGKRTALNSWLAGQELPVARPTLAGNESGRKLLSLLHDQVIAPDDLPERNLQDDLVEVLADQPRIVVVEHTERLTAEAAGQLEWLHGRPGQHAVCILVGGPQAAKAIGKDPLLWEAVCATVEVTPLKDDDLLRAVRYMHDLFAGADTIVLAKIDTQLCRGVLGRWARYLQHALHLRDRLLAAGREPPVLDHLRERGNRHHARHPPGQAQVTVSPALVSVDVTGAPVTIPAHPPLVTGALWVEARPDLRRLHVLAGDLLAALGKRRDLAGKGRNEQDDVRHAVAWTTAHGITDLVVTDGQRLHPVILRGLITFAGDVGARLWVVHRPPRKDAFVRALTRRGATDAQLTDVPSPADAPQAPVAEQVELPAVPAEEFTTFRHACRQTLPAEDATRVDAHFTTTAARCDAALRHAGATRATVADLLHRLLNPVPGDAQLTVELRALQTAAWHHDLYVKIDFPRLLHSEERPRIPTAEADAALAAYRQPHRTITVALTRAGRDLTDMGAVRLADAADDGSAVDVAGERTTVGPHTARAVLAQRQLRLAAGAGPADPLLPYSPKALAKALTEAATDLGVHVHGRRAERTRDHTEGTLRALGVTVETLP</sequence>
<reference evidence="1 2" key="1">
    <citation type="submission" date="2020-02" db="EMBL/GenBank/DDBJ databases">
        <title>The whole genome sequence of CPCC 205119.</title>
        <authorList>
            <person name="Jiang Z."/>
        </authorList>
    </citation>
    <scope>NUCLEOTIDE SEQUENCE [LARGE SCALE GENOMIC DNA]</scope>
    <source>
        <strain evidence="1 2">CPCC 205119</strain>
    </source>
</reference>
<comment type="caution">
    <text evidence="1">The sequence shown here is derived from an EMBL/GenBank/DDBJ whole genome shotgun (WGS) entry which is preliminary data.</text>
</comment>
<evidence type="ECO:0008006" key="3">
    <source>
        <dbReference type="Google" id="ProtNLM"/>
    </source>
</evidence>
<proteinExistence type="predicted"/>
<keyword evidence="2" id="KW-1185">Reference proteome</keyword>
<dbReference type="AlphaFoldDB" id="A0A7K3WJS3"/>
<organism evidence="1 2">
    <name type="scientific">Goekera deserti</name>
    <dbReference type="NCBI Taxonomy" id="2497753"/>
    <lineage>
        <taxon>Bacteria</taxon>
        <taxon>Bacillati</taxon>
        <taxon>Actinomycetota</taxon>
        <taxon>Actinomycetes</taxon>
        <taxon>Geodermatophilales</taxon>
        <taxon>Geodermatophilaceae</taxon>
        <taxon>Goekera</taxon>
    </lineage>
</organism>
<name>A0A7K3WJS3_9ACTN</name>
<evidence type="ECO:0000313" key="2">
    <source>
        <dbReference type="Proteomes" id="UP000470470"/>
    </source>
</evidence>
<dbReference type="Proteomes" id="UP000470470">
    <property type="component" value="Unassembled WGS sequence"/>
</dbReference>
<evidence type="ECO:0000313" key="1">
    <source>
        <dbReference type="EMBL" id="NEL56129.1"/>
    </source>
</evidence>
<accession>A0A7K3WJS3</accession>
<dbReference type="EMBL" id="JAAGWK010000030">
    <property type="protein sequence ID" value="NEL56129.1"/>
    <property type="molecule type" value="Genomic_DNA"/>
</dbReference>
<protein>
    <recommendedName>
        <fullName evidence="3">AAA+ ATPase domain-containing protein</fullName>
    </recommendedName>
</protein>
<gene>
    <name evidence="1" type="ORF">G1H19_19325</name>
</gene>